<dbReference type="InterPro" id="IPR025833">
    <property type="entry name" value="GDYXXLXY"/>
</dbReference>
<proteinExistence type="predicted"/>
<accession>A0ABT9I326</accession>
<protein>
    <submittedName>
        <fullName evidence="1">GDYXXLXY domain-containing protein</fullName>
    </submittedName>
</protein>
<evidence type="ECO:0000313" key="1">
    <source>
        <dbReference type="EMBL" id="MDP5137786.1"/>
    </source>
</evidence>
<sequence length="165" mass="18385">MTLKRYPLAIAAAVLLILAAAGLTIYQFEQTLKTGRLVNIELAPVDPRSIMQGDYMALAFAIDRELKDDARQYKYAWINVSDKQQARLHSLSNTQPKAAPELVAVLLRKRDGIISIGPNAFFFAEGTAERYEQARYGQFRIDASGKGLLTGLLDKDLNLLGENER</sequence>
<comment type="caution">
    <text evidence="1">The sequence shown here is derived from an EMBL/GenBank/DDBJ whole genome shotgun (WGS) entry which is preliminary data.</text>
</comment>
<name>A0ABT9I326_9GAMM</name>
<dbReference type="RefSeq" id="WP_305977014.1">
    <property type="nucleotide sequence ID" value="NZ_JAPJDZ010000067.1"/>
</dbReference>
<dbReference type="Pfam" id="PF14345">
    <property type="entry name" value="GDYXXLXY"/>
    <property type="match status" value="1"/>
</dbReference>
<evidence type="ECO:0000313" key="2">
    <source>
        <dbReference type="Proteomes" id="UP001231109"/>
    </source>
</evidence>
<dbReference type="Proteomes" id="UP001231109">
    <property type="component" value="Unassembled WGS sequence"/>
</dbReference>
<keyword evidence="2" id="KW-1185">Reference proteome</keyword>
<organism evidence="1 2">
    <name type="scientific">Rheinheimera baltica</name>
    <dbReference type="NCBI Taxonomy" id="67576"/>
    <lineage>
        <taxon>Bacteria</taxon>
        <taxon>Pseudomonadati</taxon>
        <taxon>Pseudomonadota</taxon>
        <taxon>Gammaproteobacteria</taxon>
        <taxon>Chromatiales</taxon>
        <taxon>Chromatiaceae</taxon>
        <taxon>Rheinheimera</taxon>
    </lineage>
</organism>
<reference evidence="1 2" key="1">
    <citation type="submission" date="2022-11" db="EMBL/GenBank/DDBJ databases">
        <title>Viruses from the air-sea interface of a natural surface slick.</title>
        <authorList>
            <person name="Rahlff J."/>
            <person name="Holmfeldt K."/>
        </authorList>
    </citation>
    <scope>NUCLEOTIDE SEQUENCE [LARGE SCALE GENOMIC DNA]</scope>
    <source>
        <strain evidence="1 2">SMS4</strain>
    </source>
</reference>
<gene>
    <name evidence="1" type="ORF">ORJ04_17670</name>
</gene>
<dbReference type="EMBL" id="JAPJDZ010000067">
    <property type="protein sequence ID" value="MDP5137786.1"/>
    <property type="molecule type" value="Genomic_DNA"/>
</dbReference>